<gene>
    <name evidence="1" type="ORF">OIU79_003596</name>
</gene>
<dbReference type="InterPro" id="IPR019587">
    <property type="entry name" value="Polyketide_cyclase/dehydratase"/>
</dbReference>
<reference evidence="1" key="1">
    <citation type="submission" date="2022-11" db="EMBL/GenBank/DDBJ databases">
        <authorList>
            <person name="Hyden B.L."/>
            <person name="Feng K."/>
            <person name="Yates T."/>
            <person name="Jawdy S."/>
            <person name="Smart L.B."/>
            <person name="Muchero W."/>
        </authorList>
    </citation>
    <scope>NUCLEOTIDE SEQUENCE</scope>
    <source>
        <tissue evidence="1">Shoot tip</tissue>
    </source>
</reference>
<keyword evidence="2" id="KW-1185">Reference proteome</keyword>
<protein>
    <recommendedName>
        <fullName evidence="3">Lachrymatory factor synthase</fullName>
    </recommendedName>
</protein>
<name>A0A9Q0UM98_SALPP</name>
<evidence type="ECO:0008006" key="3">
    <source>
        <dbReference type="Google" id="ProtNLM"/>
    </source>
</evidence>
<evidence type="ECO:0000313" key="2">
    <source>
        <dbReference type="Proteomes" id="UP001151532"/>
    </source>
</evidence>
<dbReference type="FunFam" id="3.30.530.20:FF:000064">
    <property type="entry name" value="Lachrymatory-factor synthase"/>
    <property type="match status" value="2"/>
</dbReference>
<dbReference type="EMBL" id="JAPFFK010000012">
    <property type="protein sequence ID" value="KAJ6732528.1"/>
    <property type="molecule type" value="Genomic_DNA"/>
</dbReference>
<dbReference type="AlphaFoldDB" id="A0A9Q0UM98"/>
<proteinExistence type="predicted"/>
<comment type="caution">
    <text evidence="1">The sequence shown here is derived from an EMBL/GenBank/DDBJ whole genome shotgun (WGS) entry which is preliminary data.</text>
</comment>
<accession>A0A9Q0UM98</accession>
<reference evidence="1" key="2">
    <citation type="journal article" date="2023" name="Int. J. Mol. Sci.">
        <title>De Novo Assembly and Annotation of 11 Diverse Shrub Willow (Salix) Genomes Reveals Novel Gene Organization in Sex-Linked Regions.</title>
        <authorList>
            <person name="Hyden B."/>
            <person name="Feng K."/>
            <person name="Yates T.B."/>
            <person name="Jawdy S."/>
            <person name="Cereghino C."/>
            <person name="Smart L.B."/>
            <person name="Muchero W."/>
        </authorList>
    </citation>
    <scope>NUCLEOTIDE SEQUENCE</scope>
    <source>
        <tissue evidence="1">Shoot tip</tissue>
    </source>
</reference>
<dbReference type="PANTHER" id="PTHR33789">
    <property type="entry name" value="LACHRYMATORY-FACTOR SYNTHASE"/>
    <property type="match status" value="1"/>
</dbReference>
<dbReference type="PANTHER" id="PTHR33789:SF11">
    <property type="entry name" value="OS05G0202300 PROTEIN"/>
    <property type="match status" value="1"/>
</dbReference>
<dbReference type="CDD" id="cd07821">
    <property type="entry name" value="PYR_PYL_RCAR_like"/>
    <property type="match status" value="2"/>
</dbReference>
<dbReference type="GO" id="GO:0004864">
    <property type="term" value="F:protein phosphatase inhibitor activity"/>
    <property type="evidence" value="ECO:0007669"/>
    <property type="project" value="UniProtKB-ARBA"/>
</dbReference>
<dbReference type="Gene3D" id="3.30.530.20">
    <property type="match status" value="2"/>
</dbReference>
<dbReference type="InterPro" id="IPR053249">
    <property type="entry name" value="LFS"/>
</dbReference>
<dbReference type="Proteomes" id="UP001151532">
    <property type="component" value="Chromosome 18"/>
</dbReference>
<evidence type="ECO:0000313" key="1">
    <source>
        <dbReference type="EMBL" id="KAJ6732528.1"/>
    </source>
</evidence>
<dbReference type="InterPro" id="IPR023393">
    <property type="entry name" value="START-like_dom_sf"/>
</dbReference>
<organism evidence="1 2">
    <name type="scientific">Salix purpurea</name>
    <name type="common">Purple osier willow</name>
    <dbReference type="NCBI Taxonomy" id="77065"/>
    <lineage>
        <taxon>Eukaryota</taxon>
        <taxon>Viridiplantae</taxon>
        <taxon>Streptophyta</taxon>
        <taxon>Embryophyta</taxon>
        <taxon>Tracheophyta</taxon>
        <taxon>Spermatophyta</taxon>
        <taxon>Magnoliopsida</taxon>
        <taxon>eudicotyledons</taxon>
        <taxon>Gunneridae</taxon>
        <taxon>Pentapetalae</taxon>
        <taxon>rosids</taxon>
        <taxon>fabids</taxon>
        <taxon>Malpighiales</taxon>
        <taxon>Salicaceae</taxon>
        <taxon>Saliceae</taxon>
        <taxon>Salix</taxon>
    </lineage>
</organism>
<sequence length="312" mass="35326">MEQDPQPKWEGKVSTGLAKATADQIWPLLNDFFNLHNWFPSLATCYGIHGTNGGDNRPVSWSIERLTAVDHVERSLSYEIVDSNIGFRSYVSTVKVVPRGDDGQNGCVIEWSFNVDPVAGMVLNELVRKYEVGLQQMAKRMEENAVKEEETQLKWEGEATAEVRVPAEKVWSFLEDFCNIHKWIPTVDTCYQVEGELGQPGLVRYCASSSTVASEGRREEIKISWAKEKLLMINPIERCLSYEIMENNVGFKSYVATVEVLPINGDGRDGCKIEWSFVSDPIEGWRFEDLNSYISNCLQFMSQNMEQAVLSG</sequence>
<dbReference type="OrthoDB" id="1928994at2759"/>
<dbReference type="Pfam" id="PF10604">
    <property type="entry name" value="Polyketide_cyc2"/>
    <property type="match status" value="2"/>
</dbReference>
<dbReference type="SUPFAM" id="SSF55961">
    <property type="entry name" value="Bet v1-like"/>
    <property type="match status" value="2"/>
</dbReference>